<evidence type="ECO:0000313" key="1">
    <source>
        <dbReference type="EMBL" id="OGK66995.1"/>
    </source>
</evidence>
<organism evidence="1 2">
    <name type="scientific">Candidatus Roizmanbacteria bacterium RIFOXYA1_FULL_41_12</name>
    <dbReference type="NCBI Taxonomy" id="1802082"/>
    <lineage>
        <taxon>Bacteria</taxon>
        <taxon>Candidatus Roizmaniibacteriota</taxon>
    </lineage>
</organism>
<proteinExistence type="predicted"/>
<gene>
    <name evidence="1" type="ORF">A2209_02975</name>
</gene>
<reference evidence="1 2" key="1">
    <citation type="journal article" date="2016" name="Nat. Commun.">
        <title>Thousands of microbial genomes shed light on interconnected biogeochemical processes in an aquifer system.</title>
        <authorList>
            <person name="Anantharaman K."/>
            <person name="Brown C.T."/>
            <person name="Hug L.A."/>
            <person name="Sharon I."/>
            <person name="Castelle C.J."/>
            <person name="Probst A.J."/>
            <person name="Thomas B.C."/>
            <person name="Singh A."/>
            <person name="Wilkins M.J."/>
            <person name="Karaoz U."/>
            <person name="Brodie E.L."/>
            <person name="Williams K.H."/>
            <person name="Hubbard S.S."/>
            <person name="Banfield J.F."/>
        </authorList>
    </citation>
    <scope>NUCLEOTIDE SEQUENCE [LARGE SCALE GENOMIC DNA]</scope>
</reference>
<dbReference type="AlphaFoldDB" id="A0A1F7KGL3"/>
<evidence type="ECO:0000313" key="2">
    <source>
        <dbReference type="Proteomes" id="UP000178450"/>
    </source>
</evidence>
<dbReference type="EMBL" id="MGBG01000002">
    <property type="protein sequence ID" value="OGK66995.1"/>
    <property type="molecule type" value="Genomic_DNA"/>
</dbReference>
<sequence>MTSEREQSIPLAINKPHEGFISLTQRVEPCPDKTPHLDMDLTNRQGAPVYRCPVCESTYDINGNNIWVF</sequence>
<dbReference type="Proteomes" id="UP000178450">
    <property type="component" value="Unassembled WGS sequence"/>
</dbReference>
<comment type="caution">
    <text evidence="1">The sequence shown here is derived from an EMBL/GenBank/DDBJ whole genome shotgun (WGS) entry which is preliminary data.</text>
</comment>
<protein>
    <submittedName>
        <fullName evidence="1">Uncharacterized protein</fullName>
    </submittedName>
</protein>
<accession>A0A1F7KGL3</accession>
<name>A0A1F7KGL3_9BACT</name>